<gene>
    <name evidence="3" type="ordered locus">MSMEG_5383</name>
</gene>
<dbReference type="GeneID" id="93460036"/>
<dbReference type="KEGG" id="msm:MSMEG_5383"/>
<dbReference type="Gene3D" id="3.40.50.720">
    <property type="entry name" value="NAD(P)-binding Rossmann-like Domain"/>
    <property type="match status" value="1"/>
</dbReference>
<dbReference type="PaxDb" id="246196-MSMEI_5236"/>
<dbReference type="Proteomes" id="UP000000757">
    <property type="component" value="Chromosome"/>
</dbReference>
<evidence type="ECO:0000313" key="3">
    <source>
        <dbReference type="EMBL" id="ABK72101.1"/>
    </source>
</evidence>
<organism evidence="3 4">
    <name type="scientific">Mycolicibacterium smegmatis (strain ATCC 700084 / mc(2)155)</name>
    <name type="common">Mycobacterium smegmatis</name>
    <dbReference type="NCBI Taxonomy" id="246196"/>
    <lineage>
        <taxon>Bacteria</taxon>
        <taxon>Bacillati</taxon>
        <taxon>Actinomycetota</taxon>
        <taxon>Actinomycetes</taxon>
        <taxon>Mycobacteriales</taxon>
        <taxon>Mycobacteriaceae</taxon>
        <taxon>Mycolicibacterium</taxon>
    </lineage>
</organism>
<dbReference type="KEGG" id="msb:LJ00_26595"/>
<dbReference type="PANTHER" id="PTHR43639:SF1">
    <property type="entry name" value="SHORT-CHAIN DEHYDROGENASE_REDUCTASE FAMILY PROTEIN"/>
    <property type="match status" value="1"/>
</dbReference>
<dbReference type="GO" id="GO:0004090">
    <property type="term" value="F:carbonyl reductase (NADPH) activity"/>
    <property type="evidence" value="ECO:0007669"/>
    <property type="project" value="UniProtKB-EC"/>
</dbReference>
<dbReference type="EMBL" id="CP000480">
    <property type="protein sequence ID" value="ABK72101.1"/>
    <property type="molecule type" value="Genomic_DNA"/>
</dbReference>
<dbReference type="FunFam" id="3.40.50.720:FF:000084">
    <property type="entry name" value="Short-chain dehydrogenase reductase"/>
    <property type="match status" value="1"/>
</dbReference>
<comment type="similarity">
    <text evidence="1">Belongs to the short-chain dehydrogenases/reductases (SDR) family.</text>
</comment>
<dbReference type="InterPro" id="IPR036291">
    <property type="entry name" value="NAD(P)-bd_dom_sf"/>
</dbReference>
<reference evidence="3 4" key="1">
    <citation type="submission" date="2006-10" db="EMBL/GenBank/DDBJ databases">
        <authorList>
            <person name="Fleischmann R.D."/>
            <person name="Dodson R.J."/>
            <person name="Haft D.H."/>
            <person name="Merkel J.S."/>
            <person name="Nelson W.C."/>
            <person name="Fraser C.M."/>
        </authorList>
    </citation>
    <scope>NUCLEOTIDE SEQUENCE [LARGE SCALE GENOMIC DNA]</scope>
    <source>
        <strain evidence="4">ATCC 700084 / mc(2)155</strain>
    </source>
</reference>
<dbReference type="SUPFAM" id="SSF51735">
    <property type="entry name" value="NAD(P)-binding Rossmann-fold domains"/>
    <property type="match status" value="1"/>
</dbReference>
<proteinExistence type="inferred from homology"/>
<dbReference type="PRINTS" id="PR00080">
    <property type="entry name" value="SDRFAMILY"/>
</dbReference>
<dbReference type="PRINTS" id="PR00081">
    <property type="entry name" value="GDHRDH"/>
</dbReference>
<dbReference type="eggNOG" id="COG1028">
    <property type="taxonomic scope" value="Bacteria"/>
</dbReference>
<sequence>MSHTEESAAPRGWALVTGSTSGIGRETALLLARDGYSVIVSGRDEARAGEVVDRITTDGGTALALTADLSDTAAVRTLATDALEVAGGVIDVLVNNAGGGTFAATEDTTDDMFDVAFKVHVKGPFILTAALAPLMAQRGGGAIVNVGSISADLAASGVAIFQASKAALDMLTKSWTAEYGPRGVRVNTVNPGFVITPANEAFRDGYGPFVETVPARRGAEPEEVAEVIRFLISPAASYIQGAAIAVDGGRTAVLPM</sequence>
<dbReference type="OrthoDB" id="286404at2"/>
<dbReference type="RefSeq" id="WP_011730498.1">
    <property type="nucleotide sequence ID" value="NC_008596.1"/>
</dbReference>
<dbReference type="EC" id="1.1.1.184" evidence="3"/>
<accession>A0R386</accession>
<name>A0R386_MYCS2</name>
<dbReference type="STRING" id="246196.MSMEG_5383"/>
<evidence type="ECO:0000256" key="1">
    <source>
        <dbReference type="ARBA" id="ARBA00006484"/>
    </source>
</evidence>
<evidence type="ECO:0000313" key="4">
    <source>
        <dbReference type="Proteomes" id="UP000000757"/>
    </source>
</evidence>
<keyword evidence="4" id="KW-1185">Reference proteome</keyword>
<dbReference type="AlphaFoldDB" id="A0R386"/>
<dbReference type="Pfam" id="PF13561">
    <property type="entry name" value="adh_short_C2"/>
    <property type="match status" value="1"/>
</dbReference>
<dbReference type="InterPro" id="IPR002347">
    <property type="entry name" value="SDR_fam"/>
</dbReference>
<dbReference type="CDD" id="cd05233">
    <property type="entry name" value="SDR_c"/>
    <property type="match status" value="1"/>
</dbReference>
<protein>
    <submittedName>
        <fullName evidence="3">Dehydrogenase/reductase SDR family protein member 4</fullName>
        <ecNumber evidence="3">1.1.1.184</ecNumber>
    </submittedName>
</protein>
<dbReference type="PATRIC" id="fig|246196.19.peg.5249"/>
<evidence type="ECO:0000256" key="2">
    <source>
        <dbReference type="ARBA" id="ARBA00023002"/>
    </source>
</evidence>
<keyword evidence="2 3" id="KW-0560">Oxidoreductase</keyword>
<dbReference type="PANTHER" id="PTHR43639">
    <property type="entry name" value="OXIDOREDUCTASE, SHORT-CHAIN DEHYDROGENASE/REDUCTASE FAMILY (AFU_ORTHOLOGUE AFUA_5G02870)"/>
    <property type="match status" value="1"/>
</dbReference>